<reference evidence="1 2" key="1">
    <citation type="journal article" date="2014" name="Genome Announc.">
        <title>Draft Genome Sequence of Propane- and Butane-Oxidizing Actinobacterium Rhodococcus ruber IEGM 231.</title>
        <authorList>
            <person name="Ivshina I.B."/>
            <person name="Kuyukina M.S."/>
            <person name="Krivoruchko A.V."/>
            <person name="Barbe V."/>
            <person name="Fischer C."/>
        </authorList>
    </citation>
    <scope>NUCLEOTIDE SEQUENCE [LARGE SCALE GENOMIC DNA]</scope>
</reference>
<proteinExistence type="predicted"/>
<evidence type="ECO:0000313" key="1">
    <source>
        <dbReference type="EMBL" id="CDZ89474.1"/>
    </source>
</evidence>
<name>A0A098BL91_9NOCA</name>
<gene>
    <name evidence="1" type="ORF">RHRU231_480021</name>
</gene>
<dbReference type="Proteomes" id="UP000042997">
    <property type="component" value="Unassembled WGS sequence"/>
</dbReference>
<accession>A0A098BL91</accession>
<dbReference type="EMBL" id="CCSD01000059">
    <property type="protein sequence ID" value="CDZ89474.1"/>
    <property type="molecule type" value="Genomic_DNA"/>
</dbReference>
<organism evidence="1 2">
    <name type="scientific">Rhodococcus ruber</name>
    <dbReference type="NCBI Taxonomy" id="1830"/>
    <lineage>
        <taxon>Bacteria</taxon>
        <taxon>Bacillati</taxon>
        <taxon>Actinomycetota</taxon>
        <taxon>Actinomycetes</taxon>
        <taxon>Mycobacteriales</taxon>
        <taxon>Nocardiaceae</taxon>
        <taxon>Rhodococcus</taxon>
    </lineage>
</organism>
<evidence type="ECO:0000313" key="2">
    <source>
        <dbReference type="Proteomes" id="UP000042997"/>
    </source>
</evidence>
<sequence length="43" mass="4345">MDMAGARADGDVVVRGGLGHAFGGQVSNGHGVLLAHRSEQVSQ</sequence>
<dbReference type="AlphaFoldDB" id="A0A098BL91"/>
<protein>
    <submittedName>
        <fullName evidence="1">Uncharacterized protein</fullName>
    </submittedName>
</protein>